<dbReference type="EMBL" id="FNCQ01000001">
    <property type="protein sequence ID" value="SDG14726.1"/>
    <property type="molecule type" value="Genomic_DNA"/>
</dbReference>
<evidence type="ECO:0000256" key="1">
    <source>
        <dbReference type="SAM" id="SignalP"/>
    </source>
</evidence>
<evidence type="ECO:0000313" key="2">
    <source>
        <dbReference type="EMBL" id="SDG14726.1"/>
    </source>
</evidence>
<feature type="signal peptide" evidence="1">
    <location>
        <begin position="1"/>
        <end position="22"/>
    </location>
</feature>
<gene>
    <name evidence="2" type="ORF">SAMN04487901_101112</name>
</gene>
<keyword evidence="3" id="KW-1185">Reference proteome</keyword>
<dbReference type="RefSeq" id="WP_091813539.1">
    <property type="nucleotide sequence ID" value="NZ_FNCQ01000001.1"/>
</dbReference>
<dbReference type="STRING" id="645274.SAMN04487901_101112"/>
<proteinExistence type="predicted"/>
<feature type="chain" id="PRO_5011540388" evidence="1">
    <location>
        <begin position="23"/>
        <end position="795"/>
    </location>
</feature>
<dbReference type="Proteomes" id="UP000198779">
    <property type="component" value="Unassembled WGS sequence"/>
</dbReference>
<name>A0A1G7RVF6_9BACT</name>
<sequence>MKKLQLLAYAGAIALLSTGITACSDDNLTQEVTPSPGYNPETNEVNADFVFNVSTGTGSTTRMSSENVQAAITSSNEVFRGIDNAKLFTYKIRNTDNSGVKDGWHIAYAPTPTPVVKMFDLGNVMGRGSIAPASTDKTKSRRVVELNLPVETNTLLFYGKAIKDGTDVTQGAVDMEISANGNMNANFFRLKKIIADGSDTQTEFLQSETLISAVLNKIIRSSYALPADLTMEGRTIPSGRSVKWQDYVTITRDGTDETKITSIVAKTTEPVYPSGESAPAMKALGEILANTYVTFNTIYVRNSQSELRAGSGPAIKRMMNDLYTTIAAVRDASPTNVEETMAKRLAGVICNNIATCFDTSAGCEWKANSNLKTFTELVDAQVNKIGDDEKFTDFPKTEFNLPYGATILQISYNPTLGISAPEYSYMGAIPTYAMGGSSGSTSAFDPSNWVYAPELMYFGNSPIRVTDATKSTADYPDGTTNWVDNDNSQWSDWTDNSHVKSTTRSVAMRNCINYANALLRMNVKYGTNVLKDNNHQIQYERNNGANEPDNVINVQNAGMFQLTGIAIGGVNRSVGWNFLPRYDATVDGTSGEQKPKFGCMVYDSAIPDGTIPTATGPSGGAASAYNYTLLWDNWDDDLKGSAQRVVYVALEFKNMSGKDFWGMNNLIRKDGTFYITAKLDPDAVSVEGKTAQQVIDDKSLGITWPDTYEMPPYYTTDQATADGDQTLDSKTIKERRVFMQDYMTDVTFVLTENSLKHALVAVPDLRSTQISLGLSVDLKWNKGLVFDDVKLEGGQ</sequence>
<accession>A0A1G7RVF6</accession>
<keyword evidence="1" id="KW-0732">Signal</keyword>
<protein>
    <submittedName>
        <fullName evidence="2">Uncharacterized protein</fullName>
    </submittedName>
</protein>
<dbReference type="AlphaFoldDB" id="A0A1G7RVF6"/>
<dbReference type="PROSITE" id="PS51257">
    <property type="entry name" value="PROKAR_LIPOPROTEIN"/>
    <property type="match status" value="1"/>
</dbReference>
<evidence type="ECO:0000313" key="3">
    <source>
        <dbReference type="Proteomes" id="UP000198779"/>
    </source>
</evidence>
<reference evidence="3" key="1">
    <citation type="submission" date="2016-10" db="EMBL/GenBank/DDBJ databases">
        <authorList>
            <person name="Varghese N."/>
            <person name="Submissions S."/>
        </authorList>
    </citation>
    <scope>NUCLEOTIDE SEQUENCE [LARGE SCALE GENOMIC DNA]</scope>
    <source>
        <strain evidence="3">BP1-148</strain>
    </source>
</reference>
<organism evidence="2 3">
    <name type="scientific">Prevotella communis</name>
    <dbReference type="NCBI Taxonomy" id="2913614"/>
    <lineage>
        <taxon>Bacteria</taxon>
        <taxon>Pseudomonadati</taxon>
        <taxon>Bacteroidota</taxon>
        <taxon>Bacteroidia</taxon>
        <taxon>Bacteroidales</taxon>
        <taxon>Prevotellaceae</taxon>
        <taxon>Prevotella</taxon>
    </lineage>
</organism>